<evidence type="ECO:0000313" key="1">
    <source>
        <dbReference type="EMBL" id="TLU65388.1"/>
    </source>
</evidence>
<gene>
    <name evidence="1" type="ORF">FE810_08870</name>
</gene>
<accession>A0A5R9ITX5</accession>
<sequence>MAITAPPVKVETSELAETAKTLEVYVNNPNDMVNNESEETQYRLPPGQNGGAAMFITGTDPLIGKQVCKNNVVVKYRVPDNSGYKAFHSSIVQVQGVVRGVTTSGEDLRISITGWYTLDSTLRGWRPYLEAPPLTEKYTLRQGNDIVDERAGWNPCVIEQPNLQS</sequence>
<dbReference type="RefSeq" id="WP_138319689.1">
    <property type="nucleotide sequence ID" value="NZ_VCBC01000007.1"/>
</dbReference>
<protein>
    <submittedName>
        <fullName evidence="1">Uncharacterized protein</fullName>
    </submittedName>
</protein>
<dbReference type="AlphaFoldDB" id="A0A5R9ITX5"/>
<evidence type="ECO:0000313" key="2">
    <source>
        <dbReference type="Proteomes" id="UP000307790"/>
    </source>
</evidence>
<keyword evidence="2" id="KW-1185">Reference proteome</keyword>
<name>A0A5R9ITX5_9GAMM</name>
<dbReference type="OrthoDB" id="1016457at2"/>
<dbReference type="Proteomes" id="UP000307790">
    <property type="component" value="Unassembled WGS sequence"/>
</dbReference>
<comment type="caution">
    <text evidence="1">The sequence shown here is derived from an EMBL/GenBank/DDBJ whole genome shotgun (WGS) entry which is preliminary data.</text>
</comment>
<reference evidence="1 2" key="1">
    <citation type="submission" date="2019-05" db="EMBL/GenBank/DDBJ databases">
        <title>Genome sequences of Thalassotalea litorea 1K03283.</title>
        <authorList>
            <person name="Zhang D."/>
        </authorList>
    </citation>
    <scope>NUCLEOTIDE SEQUENCE [LARGE SCALE GENOMIC DNA]</scope>
    <source>
        <strain evidence="1 2">MCCC 1K03283</strain>
    </source>
</reference>
<organism evidence="1 2">
    <name type="scientific">Thalassotalea litorea</name>
    <dbReference type="NCBI Taxonomy" id="2020715"/>
    <lineage>
        <taxon>Bacteria</taxon>
        <taxon>Pseudomonadati</taxon>
        <taxon>Pseudomonadota</taxon>
        <taxon>Gammaproteobacteria</taxon>
        <taxon>Alteromonadales</taxon>
        <taxon>Colwelliaceae</taxon>
        <taxon>Thalassotalea</taxon>
    </lineage>
</organism>
<dbReference type="EMBL" id="VCBC01000007">
    <property type="protein sequence ID" value="TLU65388.1"/>
    <property type="molecule type" value="Genomic_DNA"/>
</dbReference>
<proteinExistence type="predicted"/>